<dbReference type="EMBL" id="CP035467">
    <property type="protein sequence ID" value="QCW81760.1"/>
    <property type="molecule type" value="Genomic_DNA"/>
</dbReference>
<evidence type="ECO:0000313" key="2">
    <source>
        <dbReference type="Proteomes" id="UP000305881"/>
    </source>
</evidence>
<dbReference type="Proteomes" id="UP000305881">
    <property type="component" value="Chromosome"/>
</dbReference>
<sequence length="505" mass="56925">MKKSESLPFTLEQDAVADWLSRLDVKDSIASGATLYAALKKIPHIRFGDKDLLAVLDTLTPSVLHISDNLIASLLPSIIAEGSVNPKSRKLARLSSQLLRSHCLAYCHASTAQSLNEKRKAHAIFTAMQIAGLTMRTNTLFSERNSSTLWQKTGKLYRIARNEQLIPISLSSKIPAFKVHKSISSVLKRNLLFALFDPYPAPAQRIIAYFDLADRIADLVAFEKSLNPSYNFYWDGCDKTLHQDIPDIPGENGLIFNTEEVAQHLSGLAPEMEGQDDLYFTLRQKISGYQDILDSVILSKPTAYCYTVGMTAISERLKHLERIFKIHRLSGPMDKAEALSKMELIPMESEFKMLSPRQLHLSQESGKSIKVEWINIQQTKFTQYLLGHAKNERLTAGQPIFLYNQQEIPCIGIIRKTIKSSSPIQQMLIETLPGEANSVQFRIQTTTIEALLVDSPSKTETVLLPPGKYSTGDELVRVEQLDKRYYLNKLIEAGEHFMHYRIVSD</sequence>
<accession>A0A4P9UMJ7</accession>
<name>A0A4P9UMJ7_METBY</name>
<dbReference type="KEGG" id="mbur:EQU24_05475"/>
<reference evidence="2" key="1">
    <citation type="journal article" date="2019" name="J. Bacteriol.">
        <title>A Mutagenic Screen Identifies a TonB-Dependent Receptor Required for the Lanthanide Metal Switch in the Type I Methanotroph 'Methylotuvimicrobium buryatense' 5GB1C.</title>
        <authorList>
            <person name="Groom J.D."/>
            <person name="Ford S.M."/>
            <person name="Pesesky M.W."/>
            <person name="Lidstrom M.E."/>
        </authorList>
    </citation>
    <scope>NUCLEOTIDE SEQUENCE [LARGE SCALE GENOMIC DNA]</scope>
    <source>
        <strain evidence="2">5GB1C</strain>
    </source>
</reference>
<dbReference type="RefSeq" id="WP_138767091.1">
    <property type="nucleotide sequence ID" value="NZ_CP035467.1"/>
</dbReference>
<gene>
    <name evidence="1" type="ORF">EQU24_05475</name>
</gene>
<evidence type="ECO:0000313" key="1">
    <source>
        <dbReference type="EMBL" id="QCW81760.1"/>
    </source>
</evidence>
<proteinExistence type="predicted"/>
<organism evidence="1 2">
    <name type="scientific">Methylotuvimicrobium buryatense</name>
    <name type="common">Methylomicrobium buryatense</name>
    <dbReference type="NCBI Taxonomy" id="95641"/>
    <lineage>
        <taxon>Bacteria</taxon>
        <taxon>Pseudomonadati</taxon>
        <taxon>Pseudomonadota</taxon>
        <taxon>Gammaproteobacteria</taxon>
        <taxon>Methylococcales</taxon>
        <taxon>Methylococcaceae</taxon>
        <taxon>Methylotuvimicrobium</taxon>
    </lineage>
</organism>
<dbReference type="AlphaFoldDB" id="A0A4P9UMJ7"/>
<dbReference type="OrthoDB" id="5562456at2"/>
<protein>
    <submittedName>
        <fullName evidence="1">Uncharacterized protein</fullName>
    </submittedName>
</protein>
<keyword evidence="2" id="KW-1185">Reference proteome</keyword>